<sequence length="50" mass="6042">MALGRLMIGKHDKDRRMKKYAKQMINRLRRIENKQLDKAPIKLGYRGWTN</sequence>
<gene>
    <name evidence="1" type="ORF">TM448B02288_0011</name>
</gene>
<dbReference type="EMBL" id="MT144897">
    <property type="protein sequence ID" value="QJI01089.1"/>
    <property type="molecule type" value="Genomic_DNA"/>
</dbReference>
<accession>A0A6M3XT35</accession>
<reference evidence="1" key="1">
    <citation type="submission" date="2020-03" db="EMBL/GenBank/DDBJ databases">
        <title>The deep terrestrial virosphere.</title>
        <authorList>
            <person name="Holmfeldt K."/>
            <person name="Nilsson E."/>
            <person name="Simone D."/>
            <person name="Lopez-Fernandez M."/>
            <person name="Wu X."/>
            <person name="de Brujin I."/>
            <person name="Lundin D."/>
            <person name="Andersson A."/>
            <person name="Bertilsson S."/>
            <person name="Dopson M."/>
        </authorList>
    </citation>
    <scope>NUCLEOTIDE SEQUENCE</scope>
    <source>
        <strain evidence="1">TM448B02288</strain>
    </source>
</reference>
<evidence type="ECO:0000313" key="1">
    <source>
        <dbReference type="EMBL" id="QJI01089.1"/>
    </source>
</evidence>
<proteinExistence type="predicted"/>
<name>A0A6M3XT35_9ZZZZ</name>
<dbReference type="AlphaFoldDB" id="A0A6M3XT35"/>
<protein>
    <submittedName>
        <fullName evidence="1">Uncharacterized protein</fullName>
    </submittedName>
</protein>
<organism evidence="1">
    <name type="scientific">viral metagenome</name>
    <dbReference type="NCBI Taxonomy" id="1070528"/>
    <lineage>
        <taxon>unclassified sequences</taxon>
        <taxon>metagenomes</taxon>
        <taxon>organismal metagenomes</taxon>
    </lineage>
</organism>